<sequence>MMVMMMMKKRQGLESRYGDQWSPLVKKSLSIKSGKHRSSFSLYSNASKDMGAILVRGESYLAMLLHY</sequence>
<organism evidence="1">
    <name type="scientific">Amphimedon queenslandica</name>
    <name type="common">Sponge</name>
    <dbReference type="NCBI Taxonomy" id="400682"/>
    <lineage>
        <taxon>Eukaryota</taxon>
        <taxon>Metazoa</taxon>
        <taxon>Porifera</taxon>
        <taxon>Demospongiae</taxon>
        <taxon>Heteroscleromorpha</taxon>
        <taxon>Haplosclerida</taxon>
        <taxon>Niphatidae</taxon>
        <taxon>Amphimedon</taxon>
    </lineage>
</organism>
<evidence type="ECO:0000313" key="1">
    <source>
        <dbReference type="EnsemblMetazoa" id="Aqu2.1.17204_001"/>
    </source>
</evidence>
<proteinExistence type="predicted"/>
<name>A0A1X7TQH7_AMPQE</name>
<protein>
    <submittedName>
        <fullName evidence="1">Uncharacterized protein</fullName>
    </submittedName>
</protein>
<accession>A0A1X7TQH7</accession>
<dbReference type="AlphaFoldDB" id="A0A1X7TQH7"/>
<dbReference type="EnsemblMetazoa" id="Aqu2.1.17204_001">
    <property type="protein sequence ID" value="Aqu2.1.17204_001"/>
    <property type="gene ID" value="Aqu2.1.17204"/>
</dbReference>
<reference evidence="1" key="1">
    <citation type="submission" date="2017-05" db="UniProtKB">
        <authorList>
            <consortium name="EnsemblMetazoa"/>
        </authorList>
    </citation>
    <scope>IDENTIFICATION</scope>
</reference>
<dbReference type="InParanoid" id="A0A1X7TQH7"/>